<dbReference type="WBParaSite" id="SMRG1_34820.3">
    <property type="protein sequence ID" value="SMRG1_34820.3"/>
    <property type="gene ID" value="SMRG1_34820"/>
</dbReference>
<feature type="compositionally biased region" description="Polar residues" evidence="3">
    <location>
        <begin position="297"/>
        <end position="306"/>
    </location>
</feature>
<accession>A0AA84ZLX1</accession>
<keyword evidence="1 2" id="KW-0727">SH2 domain</keyword>
<evidence type="ECO:0000256" key="1">
    <source>
        <dbReference type="ARBA" id="ARBA00022999"/>
    </source>
</evidence>
<feature type="domain" description="PID" evidence="4">
    <location>
        <begin position="19"/>
        <end position="135"/>
    </location>
</feature>
<feature type="region of interest" description="Disordered" evidence="3">
    <location>
        <begin position="264"/>
        <end position="285"/>
    </location>
</feature>
<organism evidence="6 7">
    <name type="scientific">Schistosoma margrebowiei</name>
    <dbReference type="NCBI Taxonomy" id="48269"/>
    <lineage>
        <taxon>Eukaryota</taxon>
        <taxon>Metazoa</taxon>
        <taxon>Spiralia</taxon>
        <taxon>Lophotrochozoa</taxon>
        <taxon>Platyhelminthes</taxon>
        <taxon>Trematoda</taxon>
        <taxon>Digenea</taxon>
        <taxon>Strigeidida</taxon>
        <taxon>Schistosomatoidea</taxon>
        <taxon>Schistosomatidae</taxon>
        <taxon>Schistosoma</taxon>
    </lineage>
</organism>
<dbReference type="InterPro" id="IPR036860">
    <property type="entry name" value="SH2_dom_sf"/>
</dbReference>
<dbReference type="Pfam" id="PF00640">
    <property type="entry name" value="PID"/>
    <property type="match status" value="1"/>
</dbReference>
<evidence type="ECO:0008006" key="8">
    <source>
        <dbReference type="Google" id="ProtNLM"/>
    </source>
</evidence>
<feature type="compositionally biased region" description="Polar residues" evidence="3">
    <location>
        <begin position="920"/>
        <end position="935"/>
    </location>
</feature>
<dbReference type="PROSITE" id="PS50001">
    <property type="entry name" value="SH2"/>
    <property type="match status" value="1"/>
</dbReference>
<dbReference type="Proteomes" id="UP000050790">
    <property type="component" value="Unassembled WGS sequence"/>
</dbReference>
<dbReference type="SMART" id="SM00462">
    <property type="entry name" value="PTB"/>
    <property type="match status" value="1"/>
</dbReference>
<dbReference type="CDD" id="cd13157">
    <property type="entry name" value="PTB_tensin-related"/>
    <property type="match status" value="1"/>
</dbReference>
<dbReference type="SMART" id="SM00252">
    <property type="entry name" value="SH2"/>
    <property type="match status" value="1"/>
</dbReference>
<protein>
    <recommendedName>
        <fullName evidence="8">SH2 domain-containing protein</fullName>
    </recommendedName>
</protein>
<feature type="region of interest" description="Disordered" evidence="3">
    <location>
        <begin position="294"/>
        <end position="313"/>
    </location>
</feature>
<name>A0AA84ZLX1_9TREM</name>
<feature type="compositionally biased region" description="Low complexity" evidence="3">
    <location>
        <begin position="495"/>
        <end position="509"/>
    </location>
</feature>
<evidence type="ECO:0000259" key="4">
    <source>
        <dbReference type="PROSITE" id="PS01179"/>
    </source>
</evidence>
<evidence type="ECO:0000313" key="7">
    <source>
        <dbReference type="WBParaSite" id="SMRG1_34820.3"/>
    </source>
</evidence>
<evidence type="ECO:0000256" key="2">
    <source>
        <dbReference type="PROSITE-ProRule" id="PRU00191"/>
    </source>
</evidence>
<feature type="region of interest" description="Disordered" evidence="3">
    <location>
        <begin position="337"/>
        <end position="360"/>
    </location>
</feature>
<feature type="compositionally biased region" description="Polar residues" evidence="3">
    <location>
        <begin position="772"/>
        <end position="786"/>
    </location>
</feature>
<feature type="region of interest" description="Disordered" evidence="3">
    <location>
        <begin position="744"/>
        <end position="786"/>
    </location>
</feature>
<feature type="compositionally biased region" description="Polar residues" evidence="3">
    <location>
        <begin position="472"/>
        <end position="488"/>
    </location>
</feature>
<feature type="compositionally biased region" description="Polar residues" evidence="3">
    <location>
        <begin position="392"/>
        <end position="412"/>
    </location>
</feature>
<dbReference type="PANTHER" id="PTHR15832">
    <property type="entry name" value="SHC (SRC HOMOLOGY DOMAIN C-TERMINAL) ADAPTOR HOMOLOG"/>
    <property type="match status" value="1"/>
</dbReference>
<dbReference type="PROSITE" id="PS01179">
    <property type="entry name" value="PID"/>
    <property type="match status" value="1"/>
</dbReference>
<feature type="region of interest" description="Disordered" evidence="3">
    <location>
        <begin position="392"/>
        <end position="415"/>
    </location>
</feature>
<feature type="compositionally biased region" description="Polar residues" evidence="3">
    <location>
        <begin position="535"/>
        <end position="548"/>
    </location>
</feature>
<evidence type="ECO:0000313" key="6">
    <source>
        <dbReference type="Proteomes" id="UP000050790"/>
    </source>
</evidence>
<dbReference type="Gene3D" id="2.30.29.30">
    <property type="entry name" value="Pleckstrin-homology domain (PH domain)/Phosphotyrosine-binding domain (PTB)"/>
    <property type="match status" value="1"/>
</dbReference>
<feature type="region of interest" description="Disordered" evidence="3">
    <location>
        <begin position="472"/>
        <end position="551"/>
    </location>
</feature>
<dbReference type="SUPFAM" id="SSF50729">
    <property type="entry name" value="PH domain-like"/>
    <property type="match status" value="1"/>
</dbReference>
<dbReference type="InterPro" id="IPR011993">
    <property type="entry name" value="PH-like_dom_sf"/>
</dbReference>
<dbReference type="AlphaFoldDB" id="A0AA84ZLX1"/>
<feature type="region of interest" description="Disordered" evidence="3">
    <location>
        <begin position="576"/>
        <end position="599"/>
    </location>
</feature>
<evidence type="ECO:0000256" key="3">
    <source>
        <dbReference type="SAM" id="MobiDB-lite"/>
    </source>
</evidence>
<sequence length="1121" mass="124289">MTFNCALMKDEIIYRHSLYVGSFPVDEQDNECRAQKVQKELESLRCFTRSKSVIVCVSISGIKICSDDLKIVYMAHALRRISYATCDAVHKQVAFLAREPSGFGNLQYCHVFVTESPCDAEELNRLIGNAFKFAYVRQRLIKLHQAGKHDFSTPVNIPQLSDCHPVWLPQTERNPNSLSLLSTLKLPPPPEFPPPVSIENGTTAERQTNLSSPGIHYTNTDVISTCDDPVASTSTIMSTFCHDSLESSTVNMYKKDIIKHESLPVTVENPTTSSSSSDNDPNQLSVHSDSVLVRDNGLNNNSQSNKDASELEKKLHRISTPQAIDLAFLRRHFLRRSEGKGSENPKNVCGGSARQPRLRQGSTLSNLLSSARHSSFFPSSSSCVSDSTNILPKTSQSQETPDVSDILNTPNPTRRPPIFVDLRTFAGGSPVVALKERLDAQAIADAKASAFAEAAAVLAAAKQVSSRSLAPLQPATNNASKNVEQLTKPTMCPITSRTPNSPSSGNSSSVETSDLSPPIPPVRMHSLRRSHEQYNSKNFSPHLSTSSPVPEDLFNELDKDEDREIVESIEAVMKAASYDSNSPKERKPKHQNTECNPSNITSYRNTTLLVDVPDVPCHSKDFKQQYIDGSRISQPSVYKQTQNSTRSSEFHGNIHVSSGNSYLLGNMGSQPQPQYPFEQLIELNRNDTQQEKPHSYTPDMNFVSSSLHDPLQILADTTFQDTHRKQIFPSTVSSNVRVMPTPGSIMSTSSLSTETPTPTATPTPTPEQTSQFQGCNKNSGDSDNSLNQAPWFQAMLPREIAFELLAKEEVGSFLVRNSATHPGCCALSVRVPNKDNPIGITHYLIQKTNRGVRLKGLDKEWPSLQALVTHLTVIPEMLPCPLKLPQYTANPIFTQFDPQLTNGPSNEIPKQHRNYNIKSSQTEVGENNRVTNSDLSSHHPQRTLHSVADLPCRPVLPSCATISHFSPANPFDQNLSSHNMIAKDPPVLGSYQVSNLSQCKSQMPNWLMNQLNNDNNHSSTKNSADSSNQISLKTDCIHWKQNSVDLACISQSEYIDEQRFMNETNNRNNRKLSYTTNDLSKNNACLLLDYAEEDEDYQRLSDFSSILADLNLVHERPLTSC</sequence>
<dbReference type="SUPFAM" id="SSF55550">
    <property type="entry name" value="SH2 domain"/>
    <property type="match status" value="1"/>
</dbReference>
<dbReference type="InterPro" id="IPR000980">
    <property type="entry name" value="SH2"/>
</dbReference>
<dbReference type="CDD" id="cd00173">
    <property type="entry name" value="SH2"/>
    <property type="match status" value="1"/>
</dbReference>
<dbReference type="PANTHER" id="PTHR15832:SF2">
    <property type="entry name" value="SH2 DOMAIN-CONTAINING PROTEIN"/>
    <property type="match status" value="1"/>
</dbReference>
<reference evidence="7" key="1">
    <citation type="submission" date="2023-11" db="UniProtKB">
        <authorList>
            <consortium name="WormBaseParasite"/>
        </authorList>
    </citation>
    <scope>IDENTIFICATION</scope>
</reference>
<proteinExistence type="predicted"/>
<feature type="region of interest" description="Disordered" evidence="3">
    <location>
        <begin position="920"/>
        <end position="939"/>
    </location>
</feature>
<evidence type="ECO:0000259" key="5">
    <source>
        <dbReference type="PROSITE" id="PS50001"/>
    </source>
</evidence>
<feature type="compositionally biased region" description="Low complexity" evidence="3">
    <location>
        <begin position="747"/>
        <end position="758"/>
    </location>
</feature>
<dbReference type="InterPro" id="IPR006020">
    <property type="entry name" value="PTB/PI_dom"/>
</dbReference>
<feature type="compositionally biased region" description="Low complexity" evidence="3">
    <location>
        <begin position="269"/>
        <end position="282"/>
    </location>
</feature>
<feature type="domain" description="SH2" evidence="5">
    <location>
        <begin position="791"/>
        <end position="886"/>
    </location>
</feature>
<dbReference type="Gene3D" id="3.30.505.10">
    <property type="entry name" value="SH2 domain"/>
    <property type="match status" value="1"/>
</dbReference>
<dbReference type="Pfam" id="PF00017">
    <property type="entry name" value="SH2"/>
    <property type="match status" value="1"/>
</dbReference>